<dbReference type="GO" id="GO:0005829">
    <property type="term" value="C:cytosol"/>
    <property type="evidence" value="ECO:0007669"/>
    <property type="project" value="TreeGrafter"/>
</dbReference>
<organism evidence="2 3">
    <name type="scientific">Daejeonella rubra</name>
    <dbReference type="NCBI Taxonomy" id="990371"/>
    <lineage>
        <taxon>Bacteria</taxon>
        <taxon>Pseudomonadati</taxon>
        <taxon>Bacteroidota</taxon>
        <taxon>Sphingobacteriia</taxon>
        <taxon>Sphingobacteriales</taxon>
        <taxon>Sphingobacteriaceae</taxon>
        <taxon>Daejeonella</taxon>
    </lineage>
</organism>
<dbReference type="OrthoDB" id="9803101at2"/>
<protein>
    <submittedName>
        <fullName evidence="2">2-iminobutanoate/2-iminopropanoate deaminase</fullName>
    </submittedName>
</protein>
<keyword evidence="3" id="KW-1185">Reference proteome</keyword>
<dbReference type="GO" id="GO:0019239">
    <property type="term" value="F:deaminase activity"/>
    <property type="evidence" value="ECO:0007669"/>
    <property type="project" value="TreeGrafter"/>
</dbReference>
<dbReference type="RefSeq" id="WP_090700142.1">
    <property type="nucleotide sequence ID" value="NZ_FNHH01000003.1"/>
</dbReference>
<dbReference type="InterPro" id="IPR006175">
    <property type="entry name" value="YjgF/YER057c/UK114"/>
</dbReference>
<evidence type="ECO:0000256" key="1">
    <source>
        <dbReference type="ARBA" id="ARBA00010552"/>
    </source>
</evidence>
<evidence type="ECO:0000313" key="2">
    <source>
        <dbReference type="EMBL" id="SDL90389.1"/>
    </source>
</evidence>
<dbReference type="Gene3D" id="3.30.1330.40">
    <property type="entry name" value="RutC-like"/>
    <property type="match status" value="1"/>
</dbReference>
<sequence>MEKREIQHPDKADKTFSTGAYSAGVMVAGDWLFVSGQAAVDFTTSSFVLGTIEEETHLTIHNVKRICEAAGFTLDDIVKCTVHLSDIKDFDRYNAVYASYFTKVKPARTTVQSGLGHGIKVEIDAIAFRKGDK</sequence>
<dbReference type="InterPro" id="IPR035959">
    <property type="entry name" value="RutC-like_sf"/>
</dbReference>
<dbReference type="STRING" id="990371.SAMN05421813_103194"/>
<dbReference type="AlphaFoldDB" id="A0A1G9NVG9"/>
<dbReference type="CDD" id="cd00448">
    <property type="entry name" value="YjgF_YER057c_UK114_family"/>
    <property type="match status" value="1"/>
</dbReference>
<name>A0A1G9NVG9_9SPHI</name>
<evidence type="ECO:0000313" key="3">
    <source>
        <dbReference type="Proteomes" id="UP000199226"/>
    </source>
</evidence>
<dbReference type="EMBL" id="FNHH01000003">
    <property type="protein sequence ID" value="SDL90389.1"/>
    <property type="molecule type" value="Genomic_DNA"/>
</dbReference>
<gene>
    <name evidence="2" type="ORF">SAMN05421813_103194</name>
</gene>
<comment type="similarity">
    <text evidence="1">Belongs to the RutC family.</text>
</comment>
<accession>A0A1G9NVG9</accession>
<proteinExistence type="inferred from homology"/>
<dbReference type="PANTHER" id="PTHR11803">
    <property type="entry name" value="2-IMINOBUTANOATE/2-IMINOPROPANOATE DEAMINASE RIDA"/>
    <property type="match status" value="1"/>
</dbReference>
<dbReference type="Pfam" id="PF01042">
    <property type="entry name" value="Ribonuc_L-PSP"/>
    <property type="match status" value="1"/>
</dbReference>
<dbReference type="FunFam" id="3.30.1330.40:FF:000001">
    <property type="entry name" value="L-PSP family endoribonuclease"/>
    <property type="match status" value="1"/>
</dbReference>
<dbReference type="Proteomes" id="UP000199226">
    <property type="component" value="Unassembled WGS sequence"/>
</dbReference>
<dbReference type="SUPFAM" id="SSF55298">
    <property type="entry name" value="YjgF-like"/>
    <property type="match status" value="1"/>
</dbReference>
<dbReference type="PANTHER" id="PTHR11803:SF58">
    <property type="entry name" value="PROTEIN HMF1-RELATED"/>
    <property type="match status" value="1"/>
</dbReference>
<reference evidence="3" key="1">
    <citation type="submission" date="2016-10" db="EMBL/GenBank/DDBJ databases">
        <authorList>
            <person name="Varghese N."/>
            <person name="Submissions S."/>
        </authorList>
    </citation>
    <scope>NUCLEOTIDE SEQUENCE [LARGE SCALE GENOMIC DNA]</scope>
    <source>
        <strain evidence="3">DSM 24536</strain>
    </source>
</reference>